<dbReference type="PROSITE" id="PS51755">
    <property type="entry name" value="OMPR_PHOB"/>
    <property type="match status" value="1"/>
</dbReference>
<dbReference type="Proteomes" id="UP001165541">
    <property type="component" value="Unassembled WGS sequence"/>
</dbReference>
<dbReference type="PANTHER" id="PTHR48111">
    <property type="entry name" value="REGULATOR OF RPOS"/>
    <property type="match status" value="1"/>
</dbReference>
<comment type="caution">
    <text evidence="8">The sequence shown here is derived from an EMBL/GenBank/DDBJ whole genome shotgun (WGS) entry which is preliminary data.</text>
</comment>
<dbReference type="PANTHER" id="PTHR48111:SF67">
    <property type="entry name" value="TRANSCRIPTIONAL REGULATORY PROTEIN TCTD"/>
    <property type="match status" value="1"/>
</dbReference>
<evidence type="ECO:0000256" key="3">
    <source>
        <dbReference type="ARBA" id="ARBA00023163"/>
    </source>
</evidence>
<dbReference type="PROSITE" id="PS50110">
    <property type="entry name" value="RESPONSE_REGULATORY"/>
    <property type="match status" value="1"/>
</dbReference>
<dbReference type="SMART" id="SM00448">
    <property type="entry name" value="REC"/>
    <property type="match status" value="1"/>
</dbReference>
<dbReference type="InterPro" id="IPR039420">
    <property type="entry name" value="WalR-like"/>
</dbReference>
<name>A0ABT0YM84_9BURK</name>
<feature type="DNA-binding region" description="OmpR/PhoB-type" evidence="5">
    <location>
        <begin position="124"/>
        <end position="220"/>
    </location>
</feature>
<keyword evidence="1" id="KW-0805">Transcription regulation</keyword>
<dbReference type="Gene3D" id="6.10.250.690">
    <property type="match status" value="1"/>
</dbReference>
<evidence type="ECO:0000313" key="8">
    <source>
        <dbReference type="EMBL" id="MCM5679835.1"/>
    </source>
</evidence>
<gene>
    <name evidence="8" type="ORF">M8A51_09850</name>
</gene>
<dbReference type="InterPro" id="IPR001789">
    <property type="entry name" value="Sig_transdc_resp-reg_receiver"/>
</dbReference>
<dbReference type="Pfam" id="PF00486">
    <property type="entry name" value="Trans_reg_C"/>
    <property type="match status" value="1"/>
</dbReference>
<dbReference type="Gene3D" id="1.10.10.10">
    <property type="entry name" value="Winged helix-like DNA-binding domain superfamily/Winged helix DNA-binding domain"/>
    <property type="match status" value="1"/>
</dbReference>
<keyword evidence="2 5" id="KW-0238">DNA-binding</keyword>
<dbReference type="RefSeq" id="WP_251778042.1">
    <property type="nucleotide sequence ID" value="NZ_JAMKFE010000005.1"/>
</dbReference>
<dbReference type="SUPFAM" id="SSF52172">
    <property type="entry name" value="CheY-like"/>
    <property type="match status" value="1"/>
</dbReference>
<evidence type="ECO:0000256" key="2">
    <source>
        <dbReference type="ARBA" id="ARBA00023125"/>
    </source>
</evidence>
<feature type="domain" description="OmpR/PhoB-type" evidence="7">
    <location>
        <begin position="124"/>
        <end position="220"/>
    </location>
</feature>
<dbReference type="Gene3D" id="3.40.50.2300">
    <property type="match status" value="1"/>
</dbReference>
<dbReference type="InterPro" id="IPR001867">
    <property type="entry name" value="OmpR/PhoB-type_DNA-bd"/>
</dbReference>
<organism evidence="8 9">
    <name type="scientific">Caldimonas mangrovi</name>
    <dbReference type="NCBI Taxonomy" id="2944811"/>
    <lineage>
        <taxon>Bacteria</taxon>
        <taxon>Pseudomonadati</taxon>
        <taxon>Pseudomonadota</taxon>
        <taxon>Betaproteobacteria</taxon>
        <taxon>Burkholderiales</taxon>
        <taxon>Sphaerotilaceae</taxon>
        <taxon>Caldimonas</taxon>
    </lineage>
</organism>
<accession>A0ABT0YM84</accession>
<evidence type="ECO:0000256" key="1">
    <source>
        <dbReference type="ARBA" id="ARBA00023015"/>
    </source>
</evidence>
<dbReference type="InterPro" id="IPR011006">
    <property type="entry name" value="CheY-like_superfamily"/>
</dbReference>
<protein>
    <submittedName>
        <fullName evidence="8">Response regulator</fullName>
    </submittedName>
</protein>
<proteinExistence type="predicted"/>
<keyword evidence="4" id="KW-0597">Phosphoprotein</keyword>
<keyword evidence="9" id="KW-1185">Reference proteome</keyword>
<feature type="modified residue" description="4-aspartylphosphate" evidence="4">
    <location>
        <position position="51"/>
    </location>
</feature>
<dbReference type="InterPro" id="IPR036388">
    <property type="entry name" value="WH-like_DNA-bd_sf"/>
</dbReference>
<dbReference type="CDD" id="cd00383">
    <property type="entry name" value="trans_reg_C"/>
    <property type="match status" value="1"/>
</dbReference>
<evidence type="ECO:0000313" key="9">
    <source>
        <dbReference type="Proteomes" id="UP001165541"/>
    </source>
</evidence>
<dbReference type="SMART" id="SM00862">
    <property type="entry name" value="Trans_reg_C"/>
    <property type="match status" value="1"/>
</dbReference>
<evidence type="ECO:0000259" key="6">
    <source>
        <dbReference type="PROSITE" id="PS50110"/>
    </source>
</evidence>
<evidence type="ECO:0000256" key="4">
    <source>
        <dbReference type="PROSITE-ProRule" id="PRU00169"/>
    </source>
</evidence>
<reference evidence="8" key="1">
    <citation type="submission" date="2022-05" db="EMBL/GenBank/DDBJ databases">
        <title>Schlegelella sp. nov., isolated from mangrove soil.</title>
        <authorList>
            <person name="Liu Y."/>
            <person name="Ge X."/>
            <person name="Liu W."/>
        </authorList>
    </citation>
    <scope>NUCLEOTIDE SEQUENCE</scope>
    <source>
        <strain evidence="8">S2-27</strain>
    </source>
</reference>
<dbReference type="Pfam" id="PF00072">
    <property type="entry name" value="Response_reg"/>
    <property type="match status" value="1"/>
</dbReference>
<dbReference type="EMBL" id="JAMKFE010000005">
    <property type="protein sequence ID" value="MCM5679835.1"/>
    <property type="molecule type" value="Genomic_DNA"/>
</dbReference>
<keyword evidence="3" id="KW-0804">Transcription</keyword>
<evidence type="ECO:0000259" key="7">
    <source>
        <dbReference type="PROSITE" id="PS51755"/>
    </source>
</evidence>
<sequence length="225" mass="24546">MKLLLVEDDESMSRALRLALERRGFEVEVAANGNDALQRLRFATPDLTLLDLTIPGMDGLAVLQKARSHGVAAPILVLTARGAVGDRIQGLNAGADDYLAKPFDLDELEARIRALLRRAQGEPEAALQCGPLRLERESGAFYLGDEILEVTPREQALLKALMAKPGHAVPKERLFRLVFPMESTIQFEAIEVVAYRLRKKLAGSGVALVTLRGLGYLLRAEPAGP</sequence>
<feature type="domain" description="Response regulatory" evidence="6">
    <location>
        <begin position="2"/>
        <end position="116"/>
    </location>
</feature>
<evidence type="ECO:0000256" key="5">
    <source>
        <dbReference type="PROSITE-ProRule" id="PRU01091"/>
    </source>
</evidence>